<evidence type="ECO:0000256" key="4">
    <source>
        <dbReference type="ARBA" id="ARBA00023015"/>
    </source>
</evidence>
<feature type="region of interest" description="Disordered" evidence="9">
    <location>
        <begin position="630"/>
        <end position="668"/>
    </location>
</feature>
<sequence length="1008" mass="112671">MSAKGQFFAPPNVLYQENVYHPTASSPWLSQRRHSASRGHASNAPSNRPFKTSNGPPAQHFNHATAAYGKADYVEGIGSFRQHTSMGHTAMSEYSNPTHNRNSVTEGRRLSGQLMKIEGQSPPMPELLLRGSAEKRSMRATPTASNAEPRHAVNTAYDHVRHPVSSNMNEPHEFSFNGSGNTFNMQTTYPRADFSLGALDKRPDHCSNPDFFINGSGSRPVAFPDPQRCSSDYSNMSNRVSPYDNRPSSGGSQSNNKEGFDPPTPTHGNHAPFHPHHSRDTKAAHTDVYSPGFHRDNGLISRAIPGPSQSWDLWKQTELSDGSMLFMDTPSENLSDLRRKSVSPRDLRTGQNQNSRSESSLSAPISLWNKPNMAIGQESAPKLYTSYRQHLPAPLEMNQHPIDHASSISSPFDDYPGTRRGNGHSTQYSDYSSSDQGSLYSQHHENIYSPDTVSQRSPSGHFQDDPKYSSGTKKSDKSSRGARNLPPCRVCGNKASGLHFGVNTCEACNEFFRRSLKRGADYHCSRNLSCKVWGKKRSPCSSCRYRRCLEVGMSRNRIKTGRYSHRTRAEYAQEIEKNKRIEAYEQEHEWVVSMLTTLVENHDRYIRNCTHIPEEDIYRMQQQFLSTFNAKKRHPQSHKTHAGESGPDKRGSHNANSSSTSTATYEGDPEQAADFATAPVGLKICSDTEKFLENIKSEDGDARTSTCSFEQVKPCEDVDFALETSSCLKLSVDRSGDSTPGSLLEESTDSSNHSVGTLNRPGNIDNIQYSLDNADQVSSADVSHENSEDSSSGNGSDSSGLTKVDADITERWLRCFISYAKVIPGFKKLPICDQASLVRTTWFEFWFLGAYRGFNTDLRVVTYPIGYSLHESQLKRVFGEEFCSTTFHLASRMKTLKLSSEEMVLMKTICLLSPDRCELKDKKGVEKIYWTMVSALLHMLEKNKPKDRLIFPKIVGKMVELRTLSDIALRAHGWAYFPDMFPQKPLLGEVVEHVQGCEKPSTFCGENS</sequence>
<organism evidence="12 13">
    <name type="scientific">Plakobranchus ocellatus</name>
    <dbReference type="NCBI Taxonomy" id="259542"/>
    <lineage>
        <taxon>Eukaryota</taxon>
        <taxon>Metazoa</taxon>
        <taxon>Spiralia</taxon>
        <taxon>Lophotrochozoa</taxon>
        <taxon>Mollusca</taxon>
        <taxon>Gastropoda</taxon>
        <taxon>Heterobranchia</taxon>
        <taxon>Euthyneura</taxon>
        <taxon>Panpulmonata</taxon>
        <taxon>Sacoglossa</taxon>
        <taxon>Placobranchoidea</taxon>
        <taxon>Plakobranchidae</taxon>
        <taxon>Plakobranchus</taxon>
    </lineage>
</organism>
<feature type="compositionally biased region" description="Polar residues" evidence="9">
    <location>
        <begin position="449"/>
        <end position="460"/>
    </location>
</feature>
<feature type="compositionally biased region" description="Polar residues" evidence="9">
    <location>
        <begin position="349"/>
        <end position="363"/>
    </location>
</feature>
<evidence type="ECO:0000256" key="1">
    <source>
        <dbReference type="ARBA" id="ARBA00022723"/>
    </source>
</evidence>
<feature type="region of interest" description="Disordered" evidence="9">
    <location>
        <begin position="401"/>
        <end position="483"/>
    </location>
</feature>
<dbReference type="InterPro" id="IPR050234">
    <property type="entry name" value="Nuclear_hormone_rcpt_NR1"/>
</dbReference>
<dbReference type="EMBL" id="BLXT01005852">
    <property type="protein sequence ID" value="GFO26636.1"/>
    <property type="molecule type" value="Genomic_DNA"/>
</dbReference>
<evidence type="ECO:0000256" key="7">
    <source>
        <dbReference type="ARBA" id="ARBA00023170"/>
    </source>
</evidence>
<feature type="region of interest" description="Disordered" evidence="9">
    <location>
        <begin position="324"/>
        <end position="363"/>
    </location>
</feature>
<dbReference type="Gene3D" id="3.30.50.10">
    <property type="entry name" value="Erythroid Transcription Factor GATA-1, subunit A"/>
    <property type="match status" value="1"/>
</dbReference>
<dbReference type="GO" id="GO:0043565">
    <property type="term" value="F:sequence-specific DNA binding"/>
    <property type="evidence" value="ECO:0007669"/>
    <property type="project" value="InterPro"/>
</dbReference>
<feature type="domain" description="NR LBD" evidence="11">
    <location>
        <begin position="769"/>
        <end position="994"/>
    </location>
</feature>
<dbReference type="PRINTS" id="PR00398">
    <property type="entry name" value="STRDHORMONER"/>
</dbReference>
<feature type="region of interest" description="Disordered" evidence="9">
    <location>
        <begin position="731"/>
        <end position="759"/>
    </location>
</feature>
<dbReference type="Gene3D" id="1.10.565.10">
    <property type="entry name" value="Retinoid X Receptor"/>
    <property type="match status" value="1"/>
</dbReference>
<name>A0AAV4BTW7_9GAST</name>
<dbReference type="SUPFAM" id="SSF48508">
    <property type="entry name" value="Nuclear receptor ligand-binding domain"/>
    <property type="match status" value="1"/>
</dbReference>
<dbReference type="PROSITE" id="PS51030">
    <property type="entry name" value="NUCLEAR_REC_DBD_2"/>
    <property type="match status" value="1"/>
</dbReference>
<comment type="caution">
    <text evidence="12">The sequence shown here is derived from an EMBL/GenBank/DDBJ whole genome shotgun (WGS) entry which is preliminary data.</text>
</comment>
<keyword evidence="8" id="KW-0539">Nucleus</keyword>
<evidence type="ECO:0000313" key="13">
    <source>
        <dbReference type="Proteomes" id="UP000735302"/>
    </source>
</evidence>
<dbReference type="GO" id="GO:0008270">
    <property type="term" value="F:zinc ion binding"/>
    <property type="evidence" value="ECO:0007669"/>
    <property type="project" value="UniProtKB-KW"/>
</dbReference>
<evidence type="ECO:0000259" key="10">
    <source>
        <dbReference type="PROSITE" id="PS51030"/>
    </source>
</evidence>
<feature type="region of interest" description="Disordered" evidence="9">
    <location>
        <begin position="26"/>
        <end position="62"/>
    </location>
</feature>
<dbReference type="CDD" id="cd06916">
    <property type="entry name" value="NR_DBD_like"/>
    <property type="match status" value="1"/>
</dbReference>
<feature type="compositionally biased region" description="Basic residues" evidence="9">
    <location>
        <begin position="630"/>
        <end position="640"/>
    </location>
</feature>
<dbReference type="InterPro" id="IPR001628">
    <property type="entry name" value="Znf_hrmn_rcpt"/>
</dbReference>
<protein>
    <submittedName>
        <fullName evidence="12">Peroxisome proliferator-activated receptor gamma-like isoform x6</fullName>
    </submittedName>
</protein>
<evidence type="ECO:0000256" key="8">
    <source>
        <dbReference type="ARBA" id="ARBA00023242"/>
    </source>
</evidence>
<feature type="compositionally biased region" description="Basic and acidic residues" evidence="9">
    <location>
        <begin position="335"/>
        <end position="348"/>
    </location>
</feature>
<feature type="domain" description="Nuclear receptor" evidence="10">
    <location>
        <begin position="485"/>
        <end position="560"/>
    </location>
</feature>
<dbReference type="InterPro" id="IPR013088">
    <property type="entry name" value="Znf_NHR/GATA"/>
</dbReference>
<reference evidence="12 13" key="1">
    <citation type="journal article" date="2021" name="Elife">
        <title>Chloroplast acquisition without the gene transfer in kleptoplastic sea slugs, Plakobranchus ocellatus.</title>
        <authorList>
            <person name="Maeda T."/>
            <person name="Takahashi S."/>
            <person name="Yoshida T."/>
            <person name="Shimamura S."/>
            <person name="Takaki Y."/>
            <person name="Nagai Y."/>
            <person name="Toyoda A."/>
            <person name="Suzuki Y."/>
            <person name="Arimoto A."/>
            <person name="Ishii H."/>
            <person name="Satoh N."/>
            <person name="Nishiyama T."/>
            <person name="Hasebe M."/>
            <person name="Maruyama T."/>
            <person name="Minagawa J."/>
            <person name="Obokata J."/>
            <person name="Shigenobu S."/>
        </authorList>
    </citation>
    <scope>NUCLEOTIDE SEQUENCE [LARGE SCALE GENOMIC DNA]</scope>
</reference>
<evidence type="ECO:0000256" key="3">
    <source>
        <dbReference type="ARBA" id="ARBA00022833"/>
    </source>
</evidence>
<dbReference type="InterPro" id="IPR000536">
    <property type="entry name" value="Nucl_hrmn_rcpt_lig-bd"/>
</dbReference>
<feature type="compositionally biased region" description="Low complexity" evidence="9">
    <location>
        <begin position="425"/>
        <end position="441"/>
    </location>
</feature>
<keyword evidence="13" id="KW-1185">Reference proteome</keyword>
<dbReference type="AlphaFoldDB" id="A0AAV4BTW7"/>
<gene>
    <name evidence="12" type="ORF">PoB_005314100</name>
</gene>
<feature type="compositionally biased region" description="Polar residues" evidence="9">
    <location>
        <begin position="228"/>
        <end position="257"/>
    </location>
</feature>
<dbReference type="SMART" id="SM00399">
    <property type="entry name" value="ZnF_C4"/>
    <property type="match status" value="1"/>
</dbReference>
<feature type="region of interest" description="Disordered" evidence="9">
    <location>
        <begin position="778"/>
        <end position="801"/>
    </location>
</feature>
<dbReference type="PROSITE" id="PS51843">
    <property type="entry name" value="NR_LBD"/>
    <property type="match status" value="1"/>
</dbReference>
<keyword evidence="7 12" id="KW-0675">Receptor</keyword>
<proteinExistence type="predicted"/>
<evidence type="ECO:0000313" key="12">
    <source>
        <dbReference type="EMBL" id="GFO26636.1"/>
    </source>
</evidence>
<keyword evidence="3" id="KW-0862">Zinc</keyword>
<dbReference type="Proteomes" id="UP000735302">
    <property type="component" value="Unassembled WGS sequence"/>
</dbReference>
<dbReference type="GO" id="GO:0003700">
    <property type="term" value="F:DNA-binding transcription factor activity"/>
    <property type="evidence" value="ECO:0007669"/>
    <property type="project" value="InterPro"/>
</dbReference>
<dbReference type="SMART" id="SM00430">
    <property type="entry name" value="HOLI"/>
    <property type="match status" value="1"/>
</dbReference>
<dbReference type="SUPFAM" id="SSF57716">
    <property type="entry name" value="Glucocorticoid receptor-like (DNA-binding domain)"/>
    <property type="match status" value="1"/>
</dbReference>
<feature type="region of interest" description="Disordered" evidence="9">
    <location>
        <begin position="215"/>
        <end position="290"/>
    </location>
</feature>
<accession>A0AAV4BTW7</accession>
<dbReference type="Pfam" id="PF00104">
    <property type="entry name" value="Hormone_recep"/>
    <property type="match status" value="1"/>
</dbReference>
<feature type="compositionally biased region" description="Polar residues" evidence="9">
    <location>
        <begin position="43"/>
        <end position="56"/>
    </location>
</feature>
<keyword evidence="4" id="KW-0805">Transcription regulation</keyword>
<evidence type="ECO:0000256" key="2">
    <source>
        <dbReference type="ARBA" id="ARBA00022771"/>
    </source>
</evidence>
<dbReference type="PANTHER" id="PTHR24082:SF506">
    <property type="entry name" value="NR LBD DOMAIN-CONTAINING PROTEIN"/>
    <property type="match status" value="1"/>
</dbReference>
<feature type="compositionally biased region" description="Basic and acidic residues" evidence="9">
    <location>
        <begin position="462"/>
        <end position="479"/>
    </location>
</feature>
<dbReference type="PROSITE" id="PS00031">
    <property type="entry name" value="NUCLEAR_REC_DBD_1"/>
    <property type="match status" value="1"/>
</dbReference>
<feature type="compositionally biased region" description="Low complexity" evidence="9">
    <location>
        <begin position="789"/>
        <end position="799"/>
    </location>
</feature>
<dbReference type="PANTHER" id="PTHR24082">
    <property type="entry name" value="NUCLEAR HORMONE RECEPTOR"/>
    <property type="match status" value="1"/>
</dbReference>
<evidence type="ECO:0000256" key="6">
    <source>
        <dbReference type="ARBA" id="ARBA00023163"/>
    </source>
</evidence>
<keyword evidence="2" id="KW-0863">Zinc-finger</keyword>
<evidence type="ECO:0000256" key="9">
    <source>
        <dbReference type="SAM" id="MobiDB-lite"/>
    </source>
</evidence>
<dbReference type="PRINTS" id="PR00047">
    <property type="entry name" value="STROIDFINGER"/>
</dbReference>
<feature type="compositionally biased region" description="Low complexity" evidence="9">
    <location>
        <begin position="654"/>
        <end position="664"/>
    </location>
</feature>
<keyword evidence="1" id="KW-0479">Metal-binding</keyword>
<keyword evidence="6" id="KW-0804">Transcription</keyword>
<dbReference type="InterPro" id="IPR001723">
    <property type="entry name" value="Nuclear_hrmn_rcpt"/>
</dbReference>
<evidence type="ECO:0000256" key="5">
    <source>
        <dbReference type="ARBA" id="ARBA00023125"/>
    </source>
</evidence>
<keyword evidence="5" id="KW-0238">DNA-binding</keyword>
<dbReference type="InterPro" id="IPR035500">
    <property type="entry name" value="NHR-like_dom_sf"/>
</dbReference>
<evidence type="ECO:0000259" key="11">
    <source>
        <dbReference type="PROSITE" id="PS51843"/>
    </source>
</evidence>
<dbReference type="Pfam" id="PF00105">
    <property type="entry name" value="zf-C4"/>
    <property type="match status" value="1"/>
</dbReference>